<feature type="compositionally biased region" description="Low complexity" evidence="2">
    <location>
        <begin position="1447"/>
        <end position="1465"/>
    </location>
</feature>
<evidence type="ECO:0000313" key="4">
    <source>
        <dbReference type="EMBL" id="KAE8257427.1"/>
    </source>
</evidence>
<feature type="region of interest" description="Disordered" evidence="2">
    <location>
        <begin position="209"/>
        <end position="232"/>
    </location>
</feature>
<name>A0A177TKD0_9BASI</name>
<dbReference type="InterPro" id="IPR036291">
    <property type="entry name" value="NAD(P)-bd_dom_sf"/>
</dbReference>
<feature type="compositionally biased region" description="Basic residues" evidence="2">
    <location>
        <begin position="1258"/>
        <end position="1268"/>
    </location>
</feature>
<evidence type="ECO:0000259" key="3">
    <source>
        <dbReference type="SMART" id="SM01177"/>
    </source>
</evidence>
<dbReference type="PANTHER" id="PTHR13199:SF11">
    <property type="entry name" value="PROTEIN ATOSSA"/>
    <property type="match status" value="1"/>
</dbReference>
<feature type="region of interest" description="Disordered" evidence="2">
    <location>
        <begin position="702"/>
        <end position="756"/>
    </location>
</feature>
<feature type="region of interest" description="Disordered" evidence="2">
    <location>
        <begin position="1579"/>
        <end position="1659"/>
    </location>
</feature>
<reference evidence="4" key="1">
    <citation type="submission" date="2016-04" db="EMBL/GenBank/DDBJ databases">
        <authorList>
            <person name="Nguyen H.D."/>
            <person name="Samba Siva P."/>
            <person name="Cullis J."/>
            <person name="Levesque C.A."/>
            <person name="Hambleton S."/>
        </authorList>
    </citation>
    <scope>NUCLEOTIDE SEQUENCE</scope>
    <source>
        <strain evidence="4">DAOMC 236416</strain>
    </source>
</reference>
<dbReference type="Pfam" id="PF13889">
    <property type="entry name" value="Chromosome_seg"/>
    <property type="match status" value="1"/>
</dbReference>
<protein>
    <recommendedName>
        <fullName evidence="3">Atos-like conserved domain-containing protein</fullName>
    </recommendedName>
</protein>
<accession>A0A177TKD0</accession>
<dbReference type="SMART" id="SM01177">
    <property type="entry name" value="DUF4210"/>
    <property type="match status" value="1"/>
</dbReference>
<dbReference type="PANTHER" id="PTHR13199">
    <property type="entry name" value="GH03947P"/>
    <property type="match status" value="1"/>
</dbReference>
<dbReference type="InterPro" id="IPR051506">
    <property type="entry name" value="ATOS_Transcription_Regulators"/>
</dbReference>
<gene>
    <name evidence="4" type="ORF">A4X13_0g2364</name>
</gene>
<evidence type="ECO:0000256" key="2">
    <source>
        <dbReference type="SAM" id="MobiDB-lite"/>
    </source>
</evidence>
<dbReference type="Proteomes" id="UP000077521">
    <property type="component" value="Unassembled WGS sequence"/>
</dbReference>
<dbReference type="Gene3D" id="3.40.50.720">
    <property type="entry name" value="NAD(P)-binding Rossmann-like Domain"/>
    <property type="match status" value="1"/>
</dbReference>
<proteinExistence type="predicted"/>
<reference evidence="4" key="2">
    <citation type="journal article" date="2019" name="IMA Fungus">
        <title>Genome sequencing and comparison of five Tilletia species to identify candidate genes for the detection of regulated species infecting wheat.</title>
        <authorList>
            <person name="Nguyen H.D.T."/>
            <person name="Sultana T."/>
            <person name="Kesanakurti P."/>
            <person name="Hambleton S."/>
        </authorList>
    </citation>
    <scope>NUCLEOTIDE SEQUENCE</scope>
    <source>
        <strain evidence="4">DAOMC 236416</strain>
    </source>
</reference>
<feature type="domain" description="Atos-like conserved" evidence="3">
    <location>
        <begin position="810"/>
        <end position="917"/>
    </location>
</feature>
<evidence type="ECO:0000313" key="5">
    <source>
        <dbReference type="Proteomes" id="UP000077521"/>
    </source>
</evidence>
<feature type="region of interest" description="Disordered" evidence="2">
    <location>
        <begin position="1379"/>
        <end position="1430"/>
    </location>
</feature>
<feature type="compositionally biased region" description="Low complexity" evidence="2">
    <location>
        <begin position="888"/>
        <end position="897"/>
    </location>
</feature>
<keyword evidence="1" id="KW-0175">Coiled coil</keyword>
<feature type="compositionally biased region" description="Low complexity" evidence="2">
    <location>
        <begin position="1379"/>
        <end position="1393"/>
    </location>
</feature>
<feature type="region of interest" description="Disordered" evidence="2">
    <location>
        <begin position="427"/>
        <end position="527"/>
    </location>
</feature>
<dbReference type="InterPro" id="IPR025261">
    <property type="entry name" value="Atos-like_cons_dom"/>
</dbReference>
<dbReference type="Pfam" id="PF13915">
    <property type="entry name" value="DUF4210"/>
    <property type="match status" value="1"/>
</dbReference>
<dbReference type="EMBL" id="LWDF02000111">
    <property type="protein sequence ID" value="KAE8257427.1"/>
    <property type="molecule type" value="Genomic_DNA"/>
</dbReference>
<keyword evidence="5" id="KW-1185">Reference proteome</keyword>
<feature type="compositionally biased region" description="Polar residues" evidence="2">
    <location>
        <begin position="465"/>
        <end position="492"/>
    </location>
</feature>
<feature type="compositionally biased region" description="Basic and acidic residues" evidence="2">
    <location>
        <begin position="216"/>
        <end position="227"/>
    </location>
</feature>
<feature type="compositionally biased region" description="Low complexity" evidence="2">
    <location>
        <begin position="1323"/>
        <end position="1337"/>
    </location>
</feature>
<feature type="region of interest" description="Disordered" evidence="2">
    <location>
        <begin position="1253"/>
        <end position="1272"/>
    </location>
</feature>
<feature type="coiled-coil region" evidence="1">
    <location>
        <begin position="1189"/>
        <end position="1226"/>
    </location>
</feature>
<feature type="compositionally biased region" description="Low complexity" evidence="2">
    <location>
        <begin position="1590"/>
        <end position="1611"/>
    </location>
</feature>
<sequence length="1659" mass="174535">MARPLRIVAVGGHSGLGLATLQHLFRSTGFRSASESTPGRAGTETEAPPVHLILLVCNPNADHALTALTNLAAAAVNYDQSRNGAENASKVELRSMDLADVQSIRTAAARLLQDQIRIDTLWLNAAVAKSSRELVHDNSGTAATEDTYEHTALVNHAGPLLLLDLLMPLLLDRNSPTDRTKSRIVFTGSALHRNLSRERDPDEVLCADFQSSALPNRRESEPTERNEAGSSSTVWNLRTSYAHSKFLQALEVRKFIRLLEQALESRASQSGSSSTEARPWNPMEVVLVQPGFIPTTGLNREATLPARILTSYLLPNMPGTSSFVSTLQEGAEVLAAALSWPLQQARSDDGLIQHGFEVESVRKDLAPAAGWVGQSTQAADQNLITKALVVKGKVLQRPDDRTDNVALQDRWWPSRLCRSEWVHVPEETSFSGNDGADEQGKGSRDGSQHGSDAGGGRETHVPDSSGMNSDSTSQGGSAWTSNPRADGSSQAPSDNLALSTSSLASSSTDGTSVGPPTPRSGGRSRRLTVSEAATALHGLALSGSFLGEMSDMTPHFMHPDHTAEVAAQGLQHSKTNPETTSQSPQLELAIDTSKSGISSDAEVMAIPSTPINHSDSFQSGPSAASLPTRTPPRRQASSPLSLYSTSADMLSVRRASASALQPQPQRVHASVVIHPISGGMTPAEEAIETFIDDSEYVDSYAVSPSHGRNGTGGTTSSGRYLSLSPSASPRRPSGPASAMWSAGYSSSPMSSSPVPMPSPYGWRSSSLGTGTGNTSGPIAFSPSTASYTRSFFSRPTSFSQSHTRSASFSLIGSYDESLLSGRMSTMPSQPFDFDAELGVLGMGKGERECPRKLRCPKHLSVGFEARYYALGADGETGSTAPLSPSPSPSFSSSSLSPSPKPKAVPRLEKSTAGSPYVGSIDLEAFFFKRLEEVVNTVRQANPSIGSKLSTGIESQAESKLSPADALAQVPAFPGYQVPPKGQIQLIVKNQNLTAVKVFLIKYDLSDMQPGTKTFIRQKSYVSADVSADRSLSGAGGGANARLRQQSGEKEKETMRYAVHLQFACPPLVSKESAKSTESQVQGRGTEYTIASARDAPVPVPIAAPSLEPVKTKGPPKIYLHRNIRVVFAATGLDSFERLDVITETPVGHVASSSIEPERRSGAMIYSAYAGPTEGWRRMRRAVRKRLVAMKQAEEDREEVERARLAAEEAERLARVEEEERKRIASEAAAEAAAYGEEEGTALESSVHSAFGIPAPRWAKSRPGSKRSSRIGFGGSEESDYLYSSGHSQSAAQHLASPDLAGSSYGATFPTVSEDVPTTAGTRPSSPAAAPRPYAVSSLRRRGTLSRSGTVPTLDENRVVSVVPPAVVAGSTMPMTTGGLLASLPMASSPSGGSLHHRQRRPGTSSSSSSSSFSGPTAAVAATAAGAERDVSADQELLDSWHRSLRRNSSASSHGGHGMSNASMMGTPGSRPGSPAHMLWNYSASLQPTGSGSRVGMGSSRPTSPDPTGFLPSVQERVGGVGGDEEAGSTAASLLAQLQAHHQASQLQSITAAFSPTVSSSMPTNAGTATMPRLIRRVSGAGRPFSPLPPMSSSVSSSSSGGPGSVAASGGMWMSGEEGTQGYAAGGVGNADDDGLGGSSTGQRRLDGRIRQGSSAGMTR</sequence>
<feature type="region of interest" description="Disordered" evidence="2">
    <location>
        <begin position="1444"/>
        <end position="1526"/>
    </location>
</feature>
<feature type="compositionally biased region" description="Low complexity" evidence="2">
    <location>
        <begin position="1489"/>
        <end position="1500"/>
    </location>
</feature>
<feature type="compositionally biased region" description="Low complexity" evidence="2">
    <location>
        <begin position="716"/>
        <end position="738"/>
    </location>
</feature>
<evidence type="ECO:0000256" key="1">
    <source>
        <dbReference type="SAM" id="Coils"/>
    </source>
</evidence>
<feature type="compositionally biased region" description="Low complexity" evidence="2">
    <location>
        <begin position="493"/>
        <end position="514"/>
    </location>
</feature>
<feature type="region of interest" description="Disordered" evidence="2">
    <location>
        <begin position="877"/>
        <end position="911"/>
    </location>
</feature>
<feature type="compositionally biased region" description="Polar residues" evidence="2">
    <location>
        <begin position="610"/>
        <end position="628"/>
    </location>
</feature>
<dbReference type="SUPFAM" id="SSF51735">
    <property type="entry name" value="NAD(P)-binding Rossmann-fold domains"/>
    <property type="match status" value="1"/>
</dbReference>
<feature type="region of interest" description="Disordered" evidence="2">
    <location>
        <begin position="1029"/>
        <end position="1050"/>
    </location>
</feature>
<feature type="compositionally biased region" description="Basic and acidic residues" evidence="2">
    <location>
        <begin position="438"/>
        <end position="447"/>
    </location>
</feature>
<feature type="compositionally biased region" description="Low complexity" evidence="2">
    <location>
        <begin position="1404"/>
        <end position="1425"/>
    </location>
</feature>
<feature type="region of interest" description="Disordered" evidence="2">
    <location>
        <begin position="610"/>
        <end position="642"/>
    </location>
</feature>
<feature type="region of interest" description="Disordered" evidence="2">
    <location>
        <begin position="1305"/>
        <end position="1351"/>
    </location>
</feature>
<dbReference type="InterPro" id="IPR033473">
    <property type="entry name" value="Atos-like_C"/>
</dbReference>
<comment type="caution">
    <text evidence="4">The sequence shown here is derived from an EMBL/GenBank/DDBJ whole genome shotgun (WGS) entry which is preliminary data.</text>
</comment>
<organism evidence="4 5">
    <name type="scientific">Tilletia indica</name>
    <dbReference type="NCBI Taxonomy" id="43049"/>
    <lineage>
        <taxon>Eukaryota</taxon>
        <taxon>Fungi</taxon>
        <taxon>Dikarya</taxon>
        <taxon>Basidiomycota</taxon>
        <taxon>Ustilaginomycotina</taxon>
        <taxon>Exobasidiomycetes</taxon>
        <taxon>Tilletiales</taxon>
        <taxon>Tilletiaceae</taxon>
        <taxon>Tilletia</taxon>
    </lineage>
</organism>